<dbReference type="RefSeq" id="XP_020065412.1">
    <property type="nucleotide sequence ID" value="XM_020210795.1"/>
</dbReference>
<evidence type="ECO:0000313" key="3">
    <source>
        <dbReference type="Proteomes" id="UP000094285"/>
    </source>
</evidence>
<evidence type="ECO:0000313" key="2">
    <source>
        <dbReference type="EMBL" id="ODV80290.1"/>
    </source>
</evidence>
<reference evidence="3" key="1">
    <citation type="submission" date="2016-05" db="EMBL/GenBank/DDBJ databases">
        <title>Comparative genomics of biotechnologically important yeasts.</title>
        <authorList>
            <consortium name="DOE Joint Genome Institute"/>
            <person name="Riley R."/>
            <person name="Haridas S."/>
            <person name="Wolfe K.H."/>
            <person name="Lopes M.R."/>
            <person name="Hittinger C.T."/>
            <person name="Goker M."/>
            <person name="Salamov A."/>
            <person name="Wisecaver J."/>
            <person name="Long T.M."/>
            <person name="Aerts A.L."/>
            <person name="Barry K."/>
            <person name="Choi C."/>
            <person name="Clum A."/>
            <person name="Coughlan A.Y."/>
            <person name="Deshpande S."/>
            <person name="Douglass A.P."/>
            <person name="Hanson S.J."/>
            <person name="Klenk H.-P."/>
            <person name="Labutti K."/>
            <person name="Lapidus A."/>
            <person name="Lindquist E."/>
            <person name="Lipzen A."/>
            <person name="Meier-Kolthoff J.P."/>
            <person name="Ohm R.A."/>
            <person name="Otillar R.P."/>
            <person name="Pangilinan J."/>
            <person name="Peng Y."/>
            <person name="Rokas A."/>
            <person name="Rosa C.A."/>
            <person name="Scheuner C."/>
            <person name="Sibirny A.A."/>
            <person name="Slot J.C."/>
            <person name="Stielow J.B."/>
            <person name="Sun H."/>
            <person name="Kurtzman C.P."/>
            <person name="Blackwell M."/>
            <person name="Grigoriev I.V."/>
            <person name="Jeffries T.W."/>
        </authorList>
    </citation>
    <scope>NUCLEOTIDE SEQUENCE [LARGE SCALE GENOMIC DNA]</scope>
    <source>
        <strain evidence="3">NRRL Y-17324</strain>
    </source>
</reference>
<dbReference type="EMBL" id="KV453911">
    <property type="protein sequence ID" value="ODV80290.1"/>
    <property type="molecule type" value="Genomic_DNA"/>
</dbReference>
<feature type="compositionally biased region" description="Basic and acidic residues" evidence="1">
    <location>
        <begin position="10"/>
        <end position="22"/>
    </location>
</feature>
<organism evidence="2 3">
    <name type="scientific">Suhomyces tanzawaensis NRRL Y-17324</name>
    <dbReference type="NCBI Taxonomy" id="984487"/>
    <lineage>
        <taxon>Eukaryota</taxon>
        <taxon>Fungi</taxon>
        <taxon>Dikarya</taxon>
        <taxon>Ascomycota</taxon>
        <taxon>Saccharomycotina</taxon>
        <taxon>Pichiomycetes</taxon>
        <taxon>Debaryomycetaceae</taxon>
        <taxon>Suhomyces</taxon>
    </lineage>
</organism>
<feature type="region of interest" description="Disordered" evidence="1">
    <location>
        <begin position="788"/>
        <end position="824"/>
    </location>
</feature>
<dbReference type="SUPFAM" id="SSF50494">
    <property type="entry name" value="Trypsin-like serine proteases"/>
    <property type="match status" value="1"/>
</dbReference>
<gene>
    <name evidence="2" type="ORF">CANTADRAFT_5938</name>
</gene>
<keyword evidence="3" id="KW-1185">Reference proteome</keyword>
<sequence length="824" mass="92301">MSMKRFLSRGSKDDKEKSKERTSSTGGSDNQEIAPVASGNTEGSRDSITEMYPMFEGLSADDSLKGPQKFSFTNDPKLANPSILSKPASVFTKDSDYMGKSIFSKSRKTFSTKQSSFGASSDQGGKKDSSTSFTYSQPLQILNMPEESTQDAHNKPPHESIADKLQQLYDDLAFIIHQFDNSIINLTTAVINSIDCFKKFIAYVEDLKISKPEAEWRFTTYNNSNLRKIMKMYLHFYDNLLKDEVYIKLKLLLVKNFNDFSLSLNSNVTEHDAPQSIVKPQNFAIGINQGLSLPNEDVLTRIIEKISKTFVSLKEQNGSFIAPIARGISNDLHILCLYFGYPNPTDYHVKLTQSLHGLYDDIHIIVMKNQIDLASTTETPVSKFAHLKSYKATNPVTPEISTTQPSFVQPTNPQKFKLPFRIPTDSQRPPISLSLSIENSVRTSGTLGGYIYPIIDLKKQPHLESYTNSKFALSCGHVCLDTTTGSTTTEYPHVSAPLSVLIKLYKQALIAQYQKVMSSNNGSDDILIAESRAAYGSVIKQVEEMFPLKRVKIKDPKTKQEGYELRNLPQTRFGQIIWGERTLVDLKKGEKDTERKLSDLAIIKVNKNLICDQNYLGDDIPFNEFDPALMFDNLYVRKVIDLERHSPRTMDLNVDEVDEDLPIDHNPDTYNGLPVFKYGSTTKFTKGNLNGIKLVYWLDGAIHSSEFIVNSIENNSAFAAGGDSGSWILTKLEDIEQNAKGLGVVGILHSYDGEFKQFGLYTPMCEILTRLKEVTGIKWGVVGVTPEKGEEYDSEADLSSDADSTYSDEADSDFEDEAYPPEVD</sequence>
<dbReference type="GeneID" id="30984931"/>
<evidence type="ECO:0000256" key="1">
    <source>
        <dbReference type="SAM" id="MobiDB-lite"/>
    </source>
</evidence>
<dbReference type="STRING" id="984487.A0A1E4SLC3"/>
<dbReference type="InterPro" id="IPR009003">
    <property type="entry name" value="Peptidase_S1_PA"/>
</dbReference>
<dbReference type="InterPro" id="IPR012985">
    <property type="entry name" value="Peptidase_S64_Ssy5"/>
</dbReference>
<feature type="compositionally biased region" description="Acidic residues" evidence="1">
    <location>
        <begin position="790"/>
        <end position="824"/>
    </location>
</feature>
<name>A0A1E4SLC3_9ASCO</name>
<dbReference type="Proteomes" id="UP000094285">
    <property type="component" value="Unassembled WGS sequence"/>
</dbReference>
<feature type="region of interest" description="Disordered" evidence="1">
    <location>
        <begin position="1"/>
        <end position="78"/>
    </location>
</feature>
<dbReference type="OrthoDB" id="4096087at2759"/>
<dbReference type="Pfam" id="PF08192">
    <property type="entry name" value="Peptidase_S64"/>
    <property type="match status" value="1"/>
</dbReference>
<dbReference type="AlphaFoldDB" id="A0A1E4SLC3"/>
<proteinExistence type="predicted"/>
<accession>A0A1E4SLC3</accession>
<protein>
    <submittedName>
        <fullName evidence="2">Peptidase S64</fullName>
    </submittedName>
</protein>